<keyword evidence="4" id="KW-1185">Reference proteome</keyword>
<feature type="domain" description="Chalcone isomerase" evidence="2">
    <location>
        <begin position="44"/>
        <end position="170"/>
    </location>
</feature>
<gene>
    <name evidence="3" type="ORF">ACFFJP_18485</name>
</gene>
<protein>
    <submittedName>
        <fullName evidence="3">Chalcone isomerase family protein</fullName>
    </submittedName>
</protein>
<evidence type="ECO:0000256" key="1">
    <source>
        <dbReference type="SAM" id="SignalP"/>
    </source>
</evidence>
<feature type="chain" id="PRO_5046555306" evidence="1">
    <location>
        <begin position="25"/>
        <end position="176"/>
    </location>
</feature>
<evidence type="ECO:0000313" key="3">
    <source>
        <dbReference type="EMBL" id="MFC0050290.1"/>
    </source>
</evidence>
<organism evidence="3 4">
    <name type="scientific">Rheinheimera tilapiae</name>
    <dbReference type="NCBI Taxonomy" id="875043"/>
    <lineage>
        <taxon>Bacteria</taxon>
        <taxon>Pseudomonadati</taxon>
        <taxon>Pseudomonadota</taxon>
        <taxon>Gammaproteobacteria</taxon>
        <taxon>Chromatiales</taxon>
        <taxon>Chromatiaceae</taxon>
        <taxon>Rheinheimera</taxon>
    </lineage>
</organism>
<feature type="signal peptide" evidence="1">
    <location>
        <begin position="1"/>
        <end position="24"/>
    </location>
</feature>
<dbReference type="InterPro" id="IPR016087">
    <property type="entry name" value="Chalcone_isomerase"/>
</dbReference>
<dbReference type="Proteomes" id="UP001589813">
    <property type="component" value="Unassembled WGS sequence"/>
</dbReference>
<keyword evidence="3" id="KW-0413">Isomerase</keyword>
<dbReference type="Pfam" id="PF16036">
    <property type="entry name" value="Chalcone_3"/>
    <property type="match status" value="1"/>
</dbReference>
<dbReference type="EMBL" id="JBHLXP010000005">
    <property type="protein sequence ID" value="MFC0050290.1"/>
    <property type="molecule type" value="Genomic_DNA"/>
</dbReference>
<evidence type="ECO:0000313" key="4">
    <source>
        <dbReference type="Proteomes" id="UP001589813"/>
    </source>
</evidence>
<reference evidence="3 4" key="1">
    <citation type="submission" date="2024-09" db="EMBL/GenBank/DDBJ databases">
        <authorList>
            <person name="Sun Q."/>
            <person name="Mori K."/>
        </authorList>
    </citation>
    <scope>NUCLEOTIDE SEQUENCE [LARGE SCALE GENOMIC DNA]</scope>
    <source>
        <strain evidence="3 4">KCTC 23315</strain>
    </source>
</reference>
<proteinExistence type="predicted"/>
<dbReference type="RefSeq" id="WP_377247790.1">
    <property type="nucleotide sequence ID" value="NZ_JBHLXP010000005.1"/>
</dbReference>
<accession>A0ABV6BLD0</accession>
<keyword evidence="1" id="KW-0732">Signal</keyword>
<dbReference type="GO" id="GO:0016853">
    <property type="term" value="F:isomerase activity"/>
    <property type="evidence" value="ECO:0007669"/>
    <property type="project" value="UniProtKB-KW"/>
</dbReference>
<comment type="caution">
    <text evidence="3">The sequence shown here is derived from an EMBL/GenBank/DDBJ whole genome shotgun (WGS) entry which is preliminary data.</text>
</comment>
<sequence>MLVKTRFKELLLSSLLLCTAPAIATETALQTVGQGQFSYLFWDLYEARLATADGQFSSYQQNKPVLLELSYQRDISKADFVEATLDQWQAQQGTLQQRHQDWAKQLTLLWRDVKKGDRLACLYRADGLVEFSFNGQSLGVVEDPAFGAEFLDIWLGAKTTAPKLRLALLGQNKKGS</sequence>
<evidence type="ECO:0000259" key="2">
    <source>
        <dbReference type="Pfam" id="PF16036"/>
    </source>
</evidence>
<name>A0ABV6BLD0_9GAMM</name>